<gene>
    <name evidence="3" type="ORF">ABC977_11925</name>
</gene>
<dbReference type="Gene3D" id="3.40.1620.10">
    <property type="entry name" value="YefM-like domain"/>
    <property type="match status" value="1"/>
</dbReference>
<dbReference type="InterPro" id="IPR036165">
    <property type="entry name" value="YefM-like_sf"/>
</dbReference>
<evidence type="ECO:0000256" key="1">
    <source>
        <dbReference type="ARBA" id="ARBA00009981"/>
    </source>
</evidence>
<dbReference type="Pfam" id="PF02604">
    <property type="entry name" value="PhdYeFM_antitox"/>
    <property type="match status" value="1"/>
</dbReference>
<evidence type="ECO:0000313" key="3">
    <source>
        <dbReference type="EMBL" id="MEY6433110.1"/>
    </source>
</evidence>
<dbReference type="RefSeq" id="WP_369667492.1">
    <property type="nucleotide sequence ID" value="NZ_JBDKXB010000015.1"/>
</dbReference>
<organism evidence="3 4">
    <name type="scientific">Thioalkalicoccus limnaeus</name>
    <dbReference type="NCBI Taxonomy" id="120681"/>
    <lineage>
        <taxon>Bacteria</taxon>
        <taxon>Pseudomonadati</taxon>
        <taxon>Pseudomonadota</taxon>
        <taxon>Gammaproteobacteria</taxon>
        <taxon>Chromatiales</taxon>
        <taxon>Chromatiaceae</taxon>
        <taxon>Thioalkalicoccus</taxon>
    </lineage>
</organism>
<accession>A0ABV4BFY9</accession>
<name>A0ABV4BFY9_9GAMM</name>
<comment type="caution">
    <text evidence="3">The sequence shown here is derived from an EMBL/GenBank/DDBJ whole genome shotgun (WGS) entry which is preliminary data.</text>
</comment>
<keyword evidence="4" id="KW-1185">Reference proteome</keyword>
<evidence type="ECO:0000256" key="2">
    <source>
        <dbReference type="RuleBase" id="RU362080"/>
    </source>
</evidence>
<evidence type="ECO:0000313" key="4">
    <source>
        <dbReference type="Proteomes" id="UP001564408"/>
    </source>
</evidence>
<comment type="similarity">
    <text evidence="1 2">Belongs to the phD/YefM antitoxin family.</text>
</comment>
<dbReference type="SUPFAM" id="SSF143120">
    <property type="entry name" value="YefM-like"/>
    <property type="match status" value="1"/>
</dbReference>
<dbReference type="InterPro" id="IPR006442">
    <property type="entry name" value="Antitoxin_Phd/YefM"/>
</dbReference>
<proteinExistence type="inferred from homology"/>
<sequence length="98" mass="10870">MSSRRVQQASRPDETGFWQIQEAKARFSEVVRRAVECGPQHVTVNGEERAVVLSAEDYVRLRGQPTGRALVDLMADSPLGDVVFEHPKVKGPVRAVTL</sequence>
<protein>
    <recommendedName>
        <fullName evidence="2">Antitoxin</fullName>
    </recommendedName>
</protein>
<comment type="function">
    <text evidence="2">Antitoxin component of a type II toxin-antitoxin (TA) system.</text>
</comment>
<dbReference type="EMBL" id="JBDKXB010000015">
    <property type="protein sequence ID" value="MEY6433110.1"/>
    <property type="molecule type" value="Genomic_DNA"/>
</dbReference>
<dbReference type="NCBIfam" id="TIGR01552">
    <property type="entry name" value="phd_fam"/>
    <property type="match status" value="1"/>
</dbReference>
<reference evidence="3 4" key="1">
    <citation type="submission" date="2024-05" db="EMBL/GenBank/DDBJ databases">
        <title>Genome Sequence and Characterization of the New Strain Purple Sulfur Bacterium of Genus Thioalkalicoccus.</title>
        <authorList>
            <person name="Bryantseva I.A."/>
            <person name="Kyndt J.A."/>
            <person name="Imhoff J.F."/>
        </authorList>
    </citation>
    <scope>NUCLEOTIDE SEQUENCE [LARGE SCALE GENOMIC DNA]</scope>
    <source>
        <strain evidence="3 4">Um2</strain>
    </source>
</reference>
<dbReference type="Proteomes" id="UP001564408">
    <property type="component" value="Unassembled WGS sequence"/>
</dbReference>